<dbReference type="InterPro" id="IPR012347">
    <property type="entry name" value="Ferritin-like"/>
</dbReference>
<accession>A0A6J4JL44</accession>
<name>A0A6J4JL44_9BACT</name>
<gene>
    <name evidence="1" type="ORF">AVDCRST_MAG95-3329</name>
</gene>
<dbReference type="EC" id="1.14.13.149" evidence="1"/>
<dbReference type="PANTHER" id="PTHR30458:SF0">
    <property type="entry name" value="1,2-PHENYLACETYL-COA EPOXIDASE, SUBUNIT C"/>
    <property type="match status" value="1"/>
</dbReference>
<dbReference type="GO" id="GO:0010124">
    <property type="term" value="P:phenylacetate catabolic process"/>
    <property type="evidence" value="ECO:0007669"/>
    <property type="project" value="InterPro"/>
</dbReference>
<sequence length="251" mass="28195">MNTAAVIELLYKMADDQLILGHRNSEWTGMGPVLEEDIAFSSMAQDKLGHSLALYHLLHDLGEADPDRLAFMRHAGQFHCCHLVELPIGEYEFSLMRHFLFDHAELLRFEALTQSNYEPLAKVAVKLKSELKYHVLHANTLIRQLGTATPESISRLQTALEQALPYALGIFETSAWEAEIMQQGIFSGEQKLQQAWQEKIANILQTTALRLPDVAALVPAYGGRAGNHTAYLPPLLAEMTEVYQIDPTAEW</sequence>
<dbReference type="NCBIfam" id="TIGR02158">
    <property type="entry name" value="PA_CoA_Oxy3"/>
    <property type="match status" value="1"/>
</dbReference>
<protein>
    <submittedName>
        <fullName evidence="1">1,2-phenylacetyl-CoA epoxidase, subunit C</fullName>
        <ecNumber evidence="1">1.14.13.149</ecNumber>
    </submittedName>
</protein>
<reference evidence="1" key="1">
    <citation type="submission" date="2020-02" db="EMBL/GenBank/DDBJ databases">
        <authorList>
            <person name="Meier V. D."/>
        </authorList>
    </citation>
    <scope>NUCLEOTIDE SEQUENCE</scope>
    <source>
        <strain evidence="1">AVDCRST_MAG95</strain>
    </source>
</reference>
<dbReference type="InterPro" id="IPR007814">
    <property type="entry name" value="PaaA_PaaC"/>
</dbReference>
<evidence type="ECO:0000313" key="1">
    <source>
        <dbReference type="EMBL" id="CAA9281334.1"/>
    </source>
</evidence>
<dbReference type="GO" id="GO:0097266">
    <property type="term" value="F:phenylacetyl-CoA 1,2-epoxidase activity"/>
    <property type="evidence" value="ECO:0007669"/>
    <property type="project" value="UniProtKB-EC"/>
</dbReference>
<dbReference type="GO" id="GO:0005829">
    <property type="term" value="C:cytosol"/>
    <property type="evidence" value="ECO:0007669"/>
    <property type="project" value="TreeGrafter"/>
</dbReference>
<dbReference type="EMBL" id="CADCTJ010001040">
    <property type="protein sequence ID" value="CAA9281334.1"/>
    <property type="molecule type" value="Genomic_DNA"/>
</dbReference>
<keyword evidence="1" id="KW-0560">Oxidoreductase</keyword>
<dbReference type="InterPro" id="IPR052703">
    <property type="entry name" value="Aromatic_CoA_ox/epox"/>
</dbReference>
<dbReference type="SUPFAM" id="SSF47240">
    <property type="entry name" value="Ferritin-like"/>
    <property type="match status" value="1"/>
</dbReference>
<dbReference type="AlphaFoldDB" id="A0A6J4JL44"/>
<proteinExistence type="predicted"/>
<organism evidence="1">
    <name type="scientific">uncultured Adhaeribacter sp</name>
    <dbReference type="NCBI Taxonomy" id="448109"/>
    <lineage>
        <taxon>Bacteria</taxon>
        <taxon>Pseudomonadati</taxon>
        <taxon>Bacteroidota</taxon>
        <taxon>Cytophagia</taxon>
        <taxon>Cytophagales</taxon>
        <taxon>Hymenobacteraceae</taxon>
        <taxon>Adhaeribacter</taxon>
        <taxon>environmental samples</taxon>
    </lineage>
</organism>
<dbReference type="Gene3D" id="1.20.1260.10">
    <property type="match status" value="1"/>
</dbReference>
<dbReference type="InterPro" id="IPR009078">
    <property type="entry name" value="Ferritin-like_SF"/>
</dbReference>
<dbReference type="Pfam" id="PF05138">
    <property type="entry name" value="PaaA_PaaC"/>
    <property type="match status" value="1"/>
</dbReference>
<dbReference type="PANTHER" id="PTHR30458">
    <property type="entry name" value="PHENYLACETIC ACID DEGRADATION PROTEIN PAA"/>
    <property type="match status" value="1"/>
</dbReference>
<dbReference type="InterPro" id="IPR011882">
    <property type="entry name" value="PaaC"/>
</dbReference>